<accession>A0AAE3SE06</accession>
<evidence type="ECO:0000313" key="4">
    <source>
        <dbReference type="Proteomes" id="UP001209229"/>
    </source>
</evidence>
<dbReference type="AlphaFoldDB" id="A0AAE3SE06"/>
<proteinExistence type="predicted"/>
<dbReference type="Pfam" id="PF12801">
    <property type="entry name" value="Fer4_5"/>
    <property type="match status" value="2"/>
</dbReference>
<dbReference type="Pfam" id="PF04205">
    <property type="entry name" value="FMN_bind"/>
    <property type="match status" value="1"/>
</dbReference>
<sequence length="388" mass="43898">MFKKLSINSIYNVIVVILLLVAVAIRGGATFEWLKPHEDVVYSLSDIQKVISNATKLKENSDQSISILDENNDVVSKALYSRNFDAKFQGYAGETPLMIYFNKENLITEVQLLNNEESPEYIDHVAQKGLFNSWTDLPVDTITALKSVDAITGATYSSNAIIKTVQKTMGNYLAIHYQSQSLSFKQVVQPVLTIILLLVSLSMLLKKWFRKYYWYYLVAVLGVFGLWLKQMLSTETLYNWLVKGLPWQSNWELILVLILAVAMGLLGHKNYYCTYLCPMGAIQALVSKISPFKKHGFQLKISKVTLRSVYLTFIWVSLLLGFTLPLSDMEPFKAFSFAVASNIMLIAGLLIVILSLVFNRPWCQLCPTGCLLNSVPSLKTKKKYNHAK</sequence>
<dbReference type="Proteomes" id="UP001209229">
    <property type="component" value="Unassembled WGS sequence"/>
</dbReference>
<dbReference type="RefSeq" id="WP_301189570.1">
    <property type="nucleotide sequence ID" value="NZ_JAPDPJ010000009.1"/>
</dbReference>
<keyword evidence="4" id="KW-1185">Reference proteome</keyword>
<dbReference type="InterPro" id="IPR007329">
    <property type="entry name" value="FMN-bd"/>
</dbReference>
<dbReference type="GO" id="GO:0010181">
    <property type="term" value="F:FMN binding"/>
    <property type="evidence" value="ECO:0007669"/>
    <property type="project" value="InterPro"/>
</dbReference>
<evidence type="ECO:0000259" key="2">
    <source>
        <dbReference type="SMART" id="SM00900"/>
    </source>
</evidence>
<organism evidence="3 4">
    <name type="scientific">Plebeiibacterium sediminum</name>
    <dbReference type="NCBI Taxonomy" id="2992112"/>
    <lineage>
        <taxon>Bacteria</taxon>
        <taxon>Pseudomonadati</taxon>
        <taxon>Bacteroidota</taxon>
        <taxon>Bacteroidia</taxon>
        <taxon>Marinilabiliales</taxon>
        <taxon>Marinilabiliaceae</taxon>
        <taxon>Plebeiibacterium</taxon>
    </lineage>
</organism>
<keyword evidence="1" id="KW-0472">Membrane</keyword>
<feature type="transmembrane region" description="Helical" evidence="1">
    <location>
        <begin position="304"/>
        <end position="322"/>
    </location>
</feature>
<feature type="domain" description="FMN-binding" evidence="2">
    <location>
        <begin position="90"/>
        <end position="172"/>
    </location>
</feature>
<dbReference type="EMBL" id="JAPDPJ010000009">
    <property type="protein sequence ID" value="MCW3785998.1"/>
    <property type="molecule type" value="Genomic_DNA"/>
</dbReference>
<feature type="transmembrane region" description="Helical" evidence="1">
    <location>
        <begin position="187"/>
        <end position="205"/>
    </location>
</feature>
<evidence type="ECO:0000256" key="1">
    <source>
        <dbReference type="SAM" id="Phobius"/>
    </source>
</evidence>
<feature type="transmembrane region" description="Helical" evidence="1">
    <location>
        <begin position="248"/>
        <end position="266"/>
    </location>
</feature>
<reference evidence="3" key="1">
    <citation type="submission" date="2022-10" db="EMBL/GenBank/DDBJ databases">
        <authorList>
            <person name="Yu W.X."/>
        </authorList>
    </citation>
    <scope>NUCLEOTIDE SEQUENCE</scope>
    <source>
        <strain evidence="3">AAT</strain>
    </source>
</reference>
<feature type="transmembrane region" description="Helical" evidence="1">
    <location>
        <begin position="334"/>
        <end position="358"/>
    </location>
</feature>
<feature type="transmembrane region" description="Helical" evidence="1">
    <location>
        <begin position="9"/>
        <end position="29"/>
    </location>
</feature>
<dbReference type="GO" id="GO:0016020">
    <property type="term" value="C:membrane"/>
    <property type="evidence" value="ECO:0007669"/>
    <property type="project" value="InterPro"/>
</dbReference>
<keyword evidence="1" id="KW-1133">Transmembrane helix</keyword>
<evidence type="ECO:0000313" key="3">
    <source>
        <dbReference type="EMBL" id="MCW3785998.1"/>
    </source>
</evidence>
<keyword evidence="1" id="KW-0812">Transmembrane</keyword>
<dbReference type="InterPro" id="IPR017896">
    <property type="entry name" value="4Fe4S_Fe-S-bd"/>
</dbReference>
<protein>
    <submittedName>
        <fullName evidence="3">FMN-binding protein</fullName>
    </submittedName>
</protein>
<comment type="caution">
    <text evidence="3">The sequence shown here is derived from an EMBL/GenBank/DDBJ whole genome shotgun (WGS) entry which is preliminary data.</text>
</comment>
<gene>
    <name evidence="3" type="ORF">OM075_05935</name>
</gene>
<name>A0AAE3SE06_9BACT</name>
<feature type="transmembrane region" description="Helical" evidence="1">
    <location>
        <begin position="212"/>
        <end position="228"/>
    </location>
</feature>
<dbReference type="SMART" id="SM00900">
    <property type="entry name" value="FMN_bind"/>
    <property type="match status" value="1"/>
</dbReference>